<name>A0ABN3JN70_9ACTN</name>
<comment type="caution">
    <text evidence="5">The sequence shown here is derived from an EMBL/GenBank/DDBJ whole genome shotgun (WGS) entry which is preliminary data.</text>
</comment>
<evidence type="ECO:0000256" key="1">
    <source>
        <dbReference type="ARBA" id="ARBA00022676"/>
    </source>
</evidence>
<evidence type="ECO:0000256" key="3">
    <source>
        <dbReference type="SAM" id="MobiDB-lite"/>
    </source>
</evidence>
<dbReference type="Pfam" id="PF13692">
    <property type="entry name" value="Glyco_trans_1_4"/>
    <property type="match status" value="1"/>
</dbReference>
<dbReference type="EMBL" id="BAAARW010000020">
    <property type="protein sequence ID" value="GAA2435352.1"/>
    <property type="molecule type" value="Genomic_DNA"/>
</dbReference>
<proteinExistence type="predicted"/>
<reference evidence="5 6" key="1">
    <citation type="journal article" date="2019" name="Int. J. Syst. Evol. Microbiol.">
        <title>The Global Catalogue of Microorganisms (GCM) 10K type strain sequencing project: providing services to taxonomists for standard genome sequencing and annotation.</title>
        <authorList>
            <consortium name="The Broad Institute Genomics Platform"/>
            <consortium name="The Broad Institute Genome Sequencing Center for Infectious Disease"/>
            <person name="Wu L."/>
            <person name="Ma J."/>
        </authorList>
    </citation>
    <scope>NUCLEOTIDE SEQUENCE [LARGE SCALE GENOMIC DNA]</scope>
    <source>
        <strain evidence="5 6">JCM 3325</strain>
    </source>
</reference>
<dbReference type="SUPFAM" id="SSF53756">
    <property type="entry name" value="UDP-Glycosyltransferase/glycogen phosphorylase"/>
    <property type="match status" value="1"/>
</dbReference>
<feature type="domain" description="Glycosyltransferase subfamily 4-like N-terminal" evidence="4">
    <location>
        <begin position="16"/>
        <end position="181"/>
    </location>
</feature>
<evidence type="ECO:0000313" key="5">
    <source>
        <dbReference type="EMBL" id="GAA2435352.1"/>
    </source>
</evidence>
<keyword evidence="1" id="KW-0328">Glycosyltransferase</keyword>
<keyword evidence="2" id="KW-0808">Transferase</keyword>
<sequence>MAEGVRVLHVSQPTDGGVAVYVAQAAADQARRGWDVAVACPETRVGRDGLPARLAESGVPHIPWNAGRSPGPRTLDEARALRWIVRYFAPDVLHLHSAKAGLAGRLLRPAGTRRPATIFQPHGWSWLAATGAGAAAALRWERHAARRRTDALVCVGSGELRLGEDAGVRGPYRLVRNGVDRSLFTPAGDAERRAARAALGLPADAPLAVCVGRLTRQKGQDVLLAAWPAVRERCPRALLALVGDGDDLPRLRRAADGLPGVLFVPPMPDTRAWLAAAHLVVLPSRWEGLPLVALEALARGRSLVCSDVPGLAEVLPYGAGALVPPEEPGALAAELVSRLARPEDVDAEGRAGAVASEGFDLSGTLGLLSALTAELAGRGPVPVPSGDAGTESGVAAGRAGDAFPPLPPNSSR</sequence>
<dbReference type="Proteomes" id="UP001501231">
    <property type="component" value="Unassembled WGS sequence"/>
</dbReference>
<evidence type="ECO:0000259" key="4">
    <source>
        <dbReference type="Pfam" id="PF13439"/>
    </source>
</evidence>
<dbReference type="Gene3D" id="3.40.50.2000">
    <property type="entry name" value="Glycogen Phosphorylase B"/>
    <property type="match status" value="2"/>
</dbReference>
<dbReference type="PANTHER" id="PTHR45947:SF3">
    <property type="entry name" value="SULFOQUINOVOSYL TRANSFERASE SQD2"/>
    <property type="match status" value="1"/>
</dbReference>
<dbReference type="RefSeq" id="WP_425547450.1">
    <property type="nucleotide sequence ID" value="NZ_BAAARW010000020.1"/>
</dbReference>
<dbReference type="PANTHER" id="PTHR45947">
    <property type="entry name" value="SULFOQUINOVOSYL TRANSFERASE SQD2"/>
    <property type="match status" value="1"/>
</dbReference>
<evidence type="ECO:0000256" key="2">
    <source>
        <dbReference type="ARBA" id="ARBA00022679"/>
    </source>
</evidence>
<dbReference type="InterPro" id="IPR028098">
    <property type="entry name" value="Glyco_trans_4-like_N"/>
</dbReference>
<evidence type="ECO:0000313" key="6">
    <source>
        <dbReference type="Proteomes" id="UP001501231"/>
    </source>
</evidence>
<dbReference type="InterPro" id="IPR050194">
    <property type="entry name" value="Glycosyltransferase_grp1"/>
</dbReference>
<feature type="region of interest" description="Disordered" evidence="3">
    <location>
        <begin position="379"/>
        <end position="412"/>
    </location>
</feature>
<accession>A0ABN3JN70</accession>
<dbReference type="Pfam" id="PF13439">
    <property type="entry name" value="Glyco_transf_4"/>
    <property type="match status" value="1"/>
</dbReference>
<gene>
    <name evidence="5" type="ORF">GCM10010191_57490</name>
</gene>
<protein>
    <submittedName>
        <fullName evidence="5">Glycosyltransferase</fullName>
    </submittedName>
</protein>
<organism evidence="5 6">
    <name type="scientific">Actinomadura vinacea</name>
    <dbReference type="NCBI Taxonomy" id="115336"/>
    <lineage>
        <taxon>Bacteria</taxon>
        <taxon>Bacillati</taxon>
        <taxon>Actinomycetota</taxon>
        <taxon>Actinomycetes</taxon>
        <taxon>Streptosporangiales</taxon>
        <taxon>Thermomonosporaceae</taxon>
        <taxon>Actinomadura</taxon>
    </lineage>
</organism>
<keyword evidence="6" id="KW-1185">Reference proteome</keyword>